<evidence type="ECO:0000256" key="2">
    <source>
        <dbReference type="ARBA" id="ARBA00007353"/>
    </source>
</evidence>
<comment type="catalytic activity">
    <reaction evidence="7">
        <text>adenosine + H2O + H(+) = inosine + NH4(+)</text>
        <dbReference type="Rhea" id="RHEA:24408"/>
        <dbReference type="ChEBI" id="CHEBI:15377"/>
        <dbReference type="ChEBI" id="CHEBI:15378"/>
        <dbReference type="ChEBI" id="CHEBI:16335"/>
        <dbReference type="ChEBI" id="CHEBI:17596"/>
        <dbReference type="ChEBI" id="CHEBI:28938"/>
        <dbReference type="EC" id="3.5.4.4"/>
    </reaction>
    <physiologicalReaction direction="left-to-right" evidence="7">
        <dbReference type="Rhea" id="RHEA:24409"/>
    </physiologicalReaction>
</comment>
<dbReference type="Pfam" id="PF02578">
    <property type="entry name" value="Cu-oxidase_4"/>
    <property type="match status" value="1"/>
</dbReference>
<keyword evidence="12" id="KW-1185">Reference proteome</keyword>
<name>A0A4Y6V5C7_9PROT</name>
<keyword evidence="6" id="KW-0862">Zinc</keyword>
<dbReference type="OrthoDB" id="4279at2"/>
<evidence type="ECO:0000256" key="9">
    <source>
        <dbReference type="ARBA" id="ARBA00049893"/>
    </source>
</evidence>
<evidence type="ECO:0000256" key="4">
    <source>
        <dbReference type="ARBA" id="ARBA00022723"/>
    </source>
</evidence>
<comment type="catalytic activity">
    <reaction evidence="1">
        <text>inosine + phosphate = alpha-D-ribose 1-phosphate + hypoxanthine</text>
        <dbReference type="Rhea" id="RHEA:27646"/>
        <dbReference type="ChEBI" id="CHEBI:17368"/>
        <dbReference type="ChEBI" id="CHEBI:17596"/>
        <dbReference type="ChEBI" id="CHEBI:43474"/>
        <dbReference type="ChEBI" id="CHEBI:57720"/>
        <dbReference type="EC" id="2.4.2.1"/>
    </reaction>
    <physiologicalReaction direction="left-to-right" evidence="1">
        <dbReference type="Rhea" id="RHEA:27647"/>
    </physiologicalReaction>
</comment>
<evidence type="ECO:0000256" key="6">
    <source>
        <dbReference type="ARBA" id="ARBA00022833"/>
    </source>
</evidence>
<evidence type="ECO:0000313" key="12">
    <source>
        <dbReference type="Proteomes" id="UP000317214"/>
    </source>
</evidence>
<accession>A0A4Y6V5C7</accession>
<dbReference type="NCBIfam" id="TIGR00726">
    <property type="entry name" value="peptidoglycan editing factor PgeF"/>
    <property type="match status" value="1"/>
</dbReference>
<evidence type="ECO:0000256" key="8">
    <source>
        <dbReference type="ARBA" id="ARBA00048968"/>
    </source>
</evidence>
<evidence type="ECO:0000256" key="3">
    <source>
        <dbReference type="ARBA" id="ARBA00022679"/>
    </source>
</evidence>
<dbReference type="InterPro" id="IPR011324">
    <property type="entry name" value="Cytotoxic_necrot_fac-like_cat"/>
</dbReference>
<dbReference type="GO" id="GO:0005507">
    <property type="term" value="F:copper ion binding"/>
    <property type="evidence" value="ECO:0007669"/>
    <property type="project" value="TreeGrafter"/>
</dbReference>
<dbReference type="RefSeq" id="WP_141492398.1">
    <property type="nucleotide sequence ID" value="NZ_CP032485.1"/>
</dbReference>
<dbReference type="SUPFAM" id="SSF64438">
    <property type="entry name" value="CNF1/YfiH-like putative cysteine hydrolases"/>
    <property type="match status" value="1"/>
</dbReference>
<sequence>MPDVIVPDSALLRSTALHVPHAFFTRLGGVSPAPFDSLNGSLSSVDDPENIRENRARIAHTLGVHPQNLLGLKQTHSAIVHTIRHGTEHWLTGRGPEGDALVTDSPDIAVSTITADCGPLLLASADGRIVGAAHAGWRGAVGGVIEAVIDGMRAIGAVDIRAVVGPCIGKDVYETGQDMYEAVTKIDSERGPRFFRPAPKEGHFLFDLSGYCADRLRAAGVSEVQTLNVDTLTDERFFSHRRRTLAGGGHIGHQVSAIRPI</sequence>
<keyword evidence="4" id="KW-0479">Metal-binding</keyword>
<evidence type="ECO:0000256" key="1">
    <source>
        <dbReference type="ARBA" id="ARBA00000553"/>
    </source>
</evidence>
<dbReference type="CDD" id="cd16833">
    <property type="entry name" value="YfiH"/>
    <property type="match status" value="1"/>
</dbReference>
<dbReference type="InterPro" id="IPR038371">
    <property type="entry name" value="Cu_polyphenol_OxRdtase_sf"/>
</dbReference>
<reference evidence="11 12" key="1">
    <citation type="submission" date="2018-09" db="EMBL/GenBank/DDBJ databases">
        <title>The complete genome sequence of Neokomagataea tanensis NBRC 106556(T).</title>
        <authorList>
            <person name="Chua K.-O."/>
            <person name="See-Too W.-S."/>
            <person name="Hong K.-W."/>
            <person name="Yin W.-F."/>
            <person name="Chan K.-G."/>
        </authorList>
    </citation>
    <scope>NUCLEOTIDE SEQUENCE [LARGE SCALE GENOMIC DNA]</scope>
    <source>
        <strain evidence="12">AH13 \ NBRC 106556</strain>
    </source>
</reference>
<evidence type="ECO:0000313" key="11">
    <source>
        <dbReference type="EMBL" id="QDH24554.1"/>
    </source>
</evidence>
<evidence type="ECO:0000256" key="10">
    <source>
        <dbReference type="RuleBase" id="RU361274"/>
    </source>
</evidence>
<protein>
    <recommendedName>
        <fullName evidence="10">Purine nucleoside phosphorylase</fullName>
    </recommendedName>
</protein>
<dbReference type="InterPro" id="IPR003730">
    <property type="entry name" value="Cu_polyphenol_OxRdtase"/>
</dbReference>
<comment type="similarity">
    <text evidence="2 10">Belongs to the purine nucleoside phosphorylase YfiH/LACC1 family.</text>
</comment>
<gene>
    <name evidence="11" type="primary">pgeF</name>
    <name evidence="11" type="ORF">D5366_04095</name>
</gene>
<dbReference type="GO" id="GO:0016787">
    <property type="term" value="F:hydrolase activity"/>
    <property type="evidence" value="ECO:0007669"/>
    <property type="project" value="UniProtKB-KW"/>
</dbReference>
<dbReference type="PANTHER" id="PTHR30616">
    <property type="entry name" value="UNCHARACTERIZED PROTEIN YFIH"/>
    <property type="match status" value="1"/>
</dbReference>
<dbReference type="Proteomes" id="UP000317214">
    <property type="component" value="Chromosome"/>
</dbReference>
<comment type="catalytic activity">
    <reaction evidence="8">
        <text>adenosine + phosphate = alpha-D-ribose 1-phosphate + adenine</text>
        <dbReference type="Rhea" id="RHEA:27642"/>
        <dbReference type="ChEBI" id="CHEBI:16335"/>
        <dbReference type="ChEBI" id="CHEBI:16708"/>
        <dbReference type="ChEBI" id="CHEBI:43474"/>
        <dbReference type="ChEBI" id="CHEBI:57720"/>
        <dbReference type="EC" id="2.4.2.1"/>
    </reaction>
    <physiologicalReaction direction="left-to-right" evidence="8">
        <dbReference type="Rhea" id="RHEA:27643"/>
    </physiologicalReaction>
</comment>
<dbReference type="Gene3D" id="3.60.140.10">
    <property type="entry name" value="CNF1/YfiH-like putative cysteine hydrolases"/>
    <property type="match status" value="1"/>
</dbReference>
<comment type="catalytic activity">
    <reaction evidence="9">
        <text>S-methyl-5'-thioadenosine + phosphate = 5-(methylsulfanyl)-alpha-D-ribose 1-phosphate + adenine</text>
        <dbReference type="Rhea" id="RHEA:11852"/>
        <dbReference type="ChEBI" id="CHEBI:16708"/>
        <dbReference type="ChEBI" id="CHEBI:17509"/>
        <dbReference type="ChEBI" id="CHEBI:43474"/>
        <dbReference type="ChEBI" id="CHEBI:58533"/>
        <dbReference type="EC" id="2.4.2.28"/>
    </reaction>
    <physiologicalReaction direction="left-to-right" evidence="9">
        <dbReference type="Rhea" id="RHEA:11853"/>
    </physiologicalReaction>
</comment>
<dbReference type="KEGG" id="ntn:D5366_04095"/>
<evidence type="ECO:0000256" key="5">
    <source>
        <dbReference type="ARBA" id="ARBA00022801"/>
    </source>
</evidence>
<dbReference type="EMBL" id="CP032485">
    <property type="protein sequence ID" value="QDH24554.1"/>
    <property type="molecule type" value="Genomic_DNA"/>
</dbReference>
<keyword evidence="3" id="KW-0808">Transferase</keyword>
<evidence type="ECO:0000256" key="7">
    <source>
        <dbReference type="ARBA" id="ARBA00047989"/>
    </source>
</evidence>
<proteinExistence type="inferred from homology"/>
<keyword evidence="5" id="KW-0378">Hydrolase</keyword>
<dbReference type="PANTHER" id="PTHR30616:SF2">
    <property type="entry name" value="PURINE NUCLEOSIDE PHOSPHORYLASE LACC1"/>
    <property type="match status" value="1"/>
</dbReference>
<dbReference type="AlphaFoldDB" id="A0A4Y6V5C7"/>
<organism evidence="11 12">
    <name type="scientific">Neokomagataea tanensis</name>
    <dbReference type="NCBI Taxonomy" id="661191"/>
    <lineage>
        <taxon>Bacteria</taxon>
        <taxon>Pseudomonadati</taxon>
        <taxon>Pseudomonadota</taxon>
        <taxon>Alphaproteobacteria</taxon>
        <taxon>Acetobacterales</taxon>
        <taxon>Acetobacteraceae</taxon>
        <taxon>Neokomagataea</taxon>
    </lineage>
</organism>
<dbReference type="GO" id="GO:0017061">
    <property type="term" value="F:S-methyl-5-thioadenosine phosphorylase activity"/>
    <property type="evidence" value="ECO:0007669"/>
    <property type="project" value="UniProtKB-EC"/>
</dbReference>